<accession>A0ABR2DX98</accession>
<reference evidence="1 2" key="1">
    <citation type="journal article" date="2024" name="G3 (Bethesda)">
        <title>Genome assembly of Hibiscus sabdariffa L. provides insights into metabolisms of medicinal natural products.</title>
        <authorList>
            <person name="Kim T."/>
        </authorList>
    </citation>
    <scope>NUCLEOTIDE SEQUENCE [LARGE SCALE GENOMIC DNA]</scope>
    <source>
        <strain evidence="1">TK-2024</strain>
        <tissue evidence="1">Old leaves</tissue>
    </source>
</reference>
<gene>
    <name evidence="1" type="ORF">V6N12_061099</name>
</gene>
<organism evidence="1 2">
    <name type="scientific">Hibiscus sabdariffa</name>
    <name type="common">roselle</name>
    <dbReference type="NCBI Taxonomy" id="183260"/>
    <lineage>
        <taxon>Eukaryota</taxon>
        <taxon>Viridiplantae</taxon>
        <taxon>Streptophyta</taxon>
        <taxon>Embryophyta</taxon>
        <taxon>Tracheophyta</taxon>
        <taxon>Spermatophyta</taxon>
        <taxon>Magnoliopsida</taxon>
        <taxon>eudicotyledons</taxon>
        <taxon>Gunneridae</taxon>
        <taxon>Pentapetalae</taxon>
        <taxon>rosids</taxon>
        <taxon>malvids</taxon>
        <taxon>Malvales</taxon>
        <taxon>Malvaceae</taxon>
        <taxon>Malvoideae</taxon>
        <taxon>Hibiscus</taxon>
    </lineage>
</organism>
<sequence>MHRLPERTQVSIFYNSINTPTRMTLDASANDTLLDKPPREGLEILDKLAQNDYLHPTTCRGTMRRGTTQLDSFDTILAQISTLSNMLCDTLPRGKSSHPSERN</sequence>
<dbReference type="Proteomes" id="UP001472677">
    <property type="component" value="Unassembled WGS sequence"/>
</dbReference>
<keyword evidence="2" id="KW-1185">Reference proteome</keyword>
<name>A0ABR2DX98_9ROSI</name>
<evidence type="ECO:0000313" key="2">
    <source>
        <dbReference type="Proteomes" id="UP001472677"/>
    </source>
</evidence>
<protein>
    <submittedName>
        <fullName evidence="1">Uncharacterized protein</fullName>
    </submittedName>
</protein>
<comment type="caution">
    <text evidence="1">The sequence shown here is derived from an EMBL/GenBank/DDBJ whole genome shotgun (WGS) entry which is preliminary data.</text>
</comment>
<proteinExistence type="predicted"/>
<evidence type="ECO:0000313" key="1">
    <source>
        <dbReference type="EMBL" id="KAK8548181.1"/>
    </source>
</evidence>
<dbReference type="EMBL" id="JBBPBM010000021">
    <property type="protein sequence ID" value="KAK8548181.1"/>
    <property type="molecule type" value="Genomic_DNA"/>
</dbReference>